<evidence type="ECO:0000313" key="3">
    <source>
        <dbReference type="WBParaSite" id="jg20303"/>
    </source>
</evidence>
<keyword evidence="2" id="KW-1185">Reference proteome</keyword>
<name>A0A915DJU2_9BILA</name>
<protein>
    <submittedName>
        <fullName evidence="3">Uncharacterized protein</fullName>
    </submittedName>
</protein>
<keyword evidence="1" id="KW-0472">Membrane</keyword>
<keyword evidence="1" id="KW-1133">Transmembrane helix</keyword>
<organism evidence="2 3">
    <name type="scientific">Ditylenchus dipsaci</name>
    <dbReference type="NCBI Taxonomy" id="166011"/>
    <lineage>
        <taxon>Eukaryota</taxon>
        <taxon>Metazoa</taxon>
        <taxon>Ecdysozoa</taxon>
        <taxon>Nematoda</taxon>
        <taxon>Chromadorea</taxon>
        <taxon>Rhabditida</taxon>
        <taxon>Tylenchina</taxon>
        <taxon>Tylenchomorpha</taxon>
        <taxon>Sphaerularioidea</taxon>
        <taxon>Anguinidae</taxon>
        <taxon>Anguininae</taxon>
        <taxon>Ditylenchus</taxon>
    </lineage>
</organism>
<dbReference type="WBParaSite" id="jg20303">
    <property type="protein sequence ID" value="jg20303"/>
    <property type="gene ID" value="jg20303"/>
</dbReference>
<keyword evidence="1" id="KW-0812">Transmembrane</keyword>
<proteinExistence type="predicted"/>
<feature type="transmembrane region" description="Helical" evidence="1">
    <location>
        <begin position="84"/>
        <end position="105"/>
    </location>
</feature>
<evidence type="ECO:0000313" key="2">
    <source>
        <dbReference type="Proteomes" id="UP000887574"/>
    </source>
</evidence>
<dbReference type="AlphaFoldDB" id="A0A915DJU2"/>
<sequence length="114" mass="12783">MLRRRHVKQNNICSKKVFSQHEGSFCSKKKVSFRKIATSLVYSSRTAFKVLSSLKTFLQMRAILLARAFVKGCWTYDWKNRSSIGTYAVAGASVIGVGMLCFYGLGMSKELSAI</sequence>
<accession>A0A915DJU2</accession>
<dbReference type="Proteomes" id="UP000887574">
    <property type="component" value="Unplaced"/>
</dbReference>
<reference evidence="3" key="1">
    <citation type="submission" date="2022-11" db="UniProtKB">
        <authorList>
            <consortium name="WormBaseParasite"/>
        </authorList>
    </citation>
    <scope>IDENTIFICATION</scope>
</reference>
<evidence type="ECO:0000256" key="1">
    <source>
        <dbReference type="SAM" id="Phobius"/>
    </source>
</evidence>